<sequence>MACSNNDHEYSDSSAGEDETQSQIPSAQRTWDKLFETLQELPKDVYIERLLSLCEHSNLSIDGFRDYLLIRARMERSETPKFKLIARKGGRSEDRKSKLASDCYALYQFTEGNSVADLMSIFTKTPIVDNEHTSRFARSFISNDDVCDPDSINQHSQPTTSTHFSMMETMMSYIFTIKGTCAEISQTLELQNAEIKDLQKQIKQYKQSEQTIRDCEAKAKNELKHVKLLLKEREHEVSEFKSKMQSYENDVKQRLNALEGKVGTVHKNVNELKDTYSRKRFVSTANQHETMDATDPTSPVPDICTSPNDHNSMSSSPQQKTTNSSAKQSSVNADTTKERGDNMAKPDSSKRVRTTPTTSEGKRTPSSPCEHSFCLAATTKVNTIPVVTSYRQESNDTAVTNNDDEGEHDIGFSGYQRPRNRRQNIKRLFVSRLRSKLPFGDLSKKIQSFALSKGVTITFVRLLKTYTSNFGLTHSYSLRINVLAQHSHSVLDDQHFWPDGVLCKEWIPNYKSNTEQDNSWE</sequence>
<evidence type="ECO:0000313" key="4">
    <source>
        <dbReference type="EMBL" id="CAH1784477.1"/>
    </source>
</evidence>
<name>A0A8J1T5Z2_OWEFU</name>
<accession>A0A8J1T5Z2</accession>
<evidence type="ECO:0000313" key="5">
    <source>
        <dbReference type="Proteomes" id="UP000749559"/>
    </source>
</evidence>
<feature type="compositionally biased region" description="Polar residues" evidence="2">
    <location>
        <begin position="354"/>
        <end position="369"/>
    </location>
</feature>
<evidence type="ECO:0000313" key="3">
    <source>
        <dbReference type="EMBL" id="CAH1784476.1"/>
    </source>
</evidence>
<feature type="region of interest" description="Disordered" evidence="2">
    <location>
        <begin position="284"/>
        <end position="370"/>
    </location>
</feature>
<feature type="compositionally biased region" description="Basic and acidic residues" evidence="2">
    <location>
        <begin position="335"/>
        <end position="350"/>
    </location>
</feature>
<dbReference type="EMBL" id="CAIIXF020000005">
    <property type="protein sequence ID" value="CAH1784476.1"/>
    <property type="molecule type" value="Genomic_DNA"/>
</dbReference>
<proteinExistence type="predicted"/>
<dbReference type="AlphaFoldDB" id="A0A8J1T5Z2"/>
<evidence type="ECO:0000256" key="2">
    <source>
        <dbReference type="SAM" id="MobiDB-lite"/>
    </source>
</evidence>
<keyword evidence="5" id="KW-1185">Reference proteome</keyword>
<organism evidence="3 5">
    <name type="scientific">Owenia fusiformis</name>
    <name type="common">Polychaete worm</name>
    <dbReference type="NCBI Taxonomy" id="6347"/>
    <lineage>
        <taxon>Eukaryota</taxon>
        <taxon>Metazoa</taxon>
        <taxon>Spiralia</taxon>
        <taxon>Lophotrochozoa</taxon>
        <taxon>Annelida</taxon>
        <taxon>Polychaeta</taxon>
        <taxon>Sedentaria</taxon>
        <taxon>Canalipalpata</taxon>
        <taxon>Sabellida</taxon>
        <taxon>Oweniida</taxon>
        <taxon>Oweniidae</taxon>
        <taxon>Owenia</taxon>
    </lineage>
</organism>
<feature type="region of interest" description="Disordered" evidence="2">
    <location>
        <begin position="394"/>
        <end position="417"/>
    </location>
</feature>
<feature type="compositionally biased region" description="Polar residues" evidence="2">
    <location>
        <begin position="305"/>
        <end position="334"/>
    </location>
</feature>
<comment type="caution">
    <text evidence="3">The sequence shown here is derived from an EMBL/GenBank/DDBJ whole genome shotgun (WGS) entry which is preliminary data.</text>
</comment>
<protein>
    <submittedName>
        <fullName evidence="3">Uncharacterized protein</fullName>
    </submittedName>
</protein>
<gene>
    <name evidence="3" type="ORF">OFUS_LOCUS10666</name>
    <name evidence="4" type="ORF">OFUS_LOCUS10667</name>
</gene>
<dbReference type="Proteomes" id="UP000749559">
    <property type="component" value="Unassembled WGS sequence"/>
</dbReference>
<dbReference type="OrthoDB" id="6327858at2759"/>
<reference evidence="3" key="1">
    <citation type="submission" date="2022-03" db="EMBL/GenBank/DDBJ databases">
        <authorList>
            <person name="Martin C."/>
        </authorList>
    </citation>
    <scope>NUCLEOTIDE SEQUENCE</scope>
</reference>
<evidence type="ECO:0000256" key="1">
    <source>
        <dbReference type="SAM" id="Coils"/>
    </source>
</evidence>
<feature type="coiled-coil region" evidence="1">
    <location>
        <begin position="181"/>
        <end position="250"/>
    </location>
</feature>
<dbReference type="EMBL" id="CAIIXF020000005">
    <property type="protein sequence ID" value="CAH1784477.1"/>
    <property type="molecule type" value="Genomic_DNA"/>
</dbReference>
<feature type="compositionally biased region" description="Basic and acidic residues" evidence="2">
    <location>
        <begin position="1"/>
        <end position="11"/>
    </location>
</feature>
<feature type="region of interest" description="Disordered" evidence="2">
    <location>
        <begin position="1"/>
        <end position="26"/>
    </location>
</feature>
<keyword evidence="1" id="KW-0175">Coiled coil</keyword>